<organism evidence="3 4">
    <name type="scientific">Sphingobium boeckii</name>
    <dbReference type="NCBI Taxonomy" id="1082345"/>
    <lineage>
        <taxon>Bacteria</taxon>
        <taxon>Pseudomonadati</taxon>
        <taxon>Pseudomonadota</taxon>
        <taxon>Alphaproteobacteria</taxon>
        <taxon>Sphingomonadales</taxon>
        <taxon>Sphingomonadaceae</taxon>
        <taxon>Sphingobium</taxon>
    </lineage>
</organism>
<keyword evidence="2" id="KW-0732">Signal</keyword>
<evidence type="ECO:0000256" key="2">
    <source>
        <dbReference type="SAM" id="SignalP"/>
    </source>
</evidence>
<reference evidence="3 4" key="1">
    <citation type="submission" date="2020-08" db="EMBL/GenBank/DDBJ databases">
        <title>Genomic Encyclopedia of Type Strains, Phase IV (KMG-IV): sequencing the most valuable type-strain genomes for metagenomic binning, comparative biology and taxonomic classification.</title>
        <authorList>
            <person name="Goeker M."/>
        </authorList>
    </citation>
    <scope>NUCLEOTIDE SEQUENCE [LARGE SCALE GENOMIC DNA]</scope>
    <source>
        <strain evidence="3 4">DSM 25079</strain>
    </source>
</reference>
<name>A0A7W9AKF2_9SPHN</name>
<feature type="chain" id="PRO_5031440719" evidence="2">
    <location>
        <begin position="25"/>
        <end position="183"/>
    </location>
</feature>
<evidence type="ECO:0000313" key="4">
    <source>
        <dbReference type="Proteomes" id="UP000549617"/>
    </source>
</evidence>
<evidence type="ECO:0000256" key="1">
    <source>
        <dbReference type="SAM" id="MobiDB-lite"/>
    </source>
</evidence>
<feature type="signal peptide" evidence="2">
    <location>
        <begin position="1"/>
        <end position="24"/>
    </location>
</feature>
<dbReference type="EMBL" id="JACIJC010000005">
    <property type="protein sequence ID" value="MBB5687295.1"/>
    <property type="molecule type" value="Genomic_DNA"/>
</dbReference>
<evidence type="ECO:0000313" key="3">
    <source>
        <dbReference type="EMBL" id="MBB5687295.1"/>
    </source>
</evidence>
<protein>
    <submittedName>
        <fullName evidence="3">Uncharacterized protein</fullName>
    </submittedName>
</protein>
<accession>A0A7W9AKF2</accession>
<proteinExistence type="predicted"/>
<sequence length="183" mass="19285">MRYLRGIMISSATVIALLTGQAHAASKGCVTGDEVQALALVLMPHALKAVAETCAPVLPQSALLNRPDAPIFARYQAQSATSMALAQSAFVKVAGGEKAVAGMGEAGLDLMTEMLVPQLTKEIALKDCGAINRMIELFEPLPPENMAGAIATILQIVARDEAEKSGKKRKKSDPDICPLTEDL</sequence>
<comment type="caution">
    <text evidence="3">The sequence shown here is derived from an EMBL/GenBank/DDBJ whole genome shotgun (WGS) entry which is preliminary data.</text>
</comment>
<feature type="region of interest" description="Disordered" evidence="1">
    <location>
        <begin position="162"/>
        <end position="183"/>
    </location>
</feature>
<gene>
    <name evidence="3" type="ORF">FHS49_003323</name>
</gene>
<keyword evidence="4" id="KW-1185">Reference proteome</keyword>
<dbReference type="AlphaFoldDB" id="A0A7W9AKF2"/>
<dbReference type="Proteomes" id="UP000549617">
    <property type="component" value="Unassembled WGS sequence"/>
</dbReference>
<dbReference type="RefSeq" id="WP_184020624.1">
    <property type="nucleotide sequence ID" value="NZ_JACIJC010000005.1"/>
</dbReference>